<dbReference type="GO" id="GO:0000978">
    <property type="term" value="F:RNA polymerase II cis-regulatory region sequence-specific DNA binding"/>
    <property type="evidence" value="ECO:0007669"/>
    <property type="project" value="TreeGrafter"/>
</dbReference>
<dbReference type="PANTHER" id="PTHR10270">
    <property type="entry name" value="SOX TRANSCRIPTION FACTOR"/>
    <property type="match status" value="1"/>
</dbReference>
<keyword evidence="3" id="KW-0539">Nucleus</keyword>
<name>A0A0D7A9Y5_9AGAR</name>
<dbReference type="InterPro" id="IPR009071">
    <property type="entry name" value="HMG_box_dom"/>
</dbReference>
<dbReference type="OrthoDB" id="6247875at2759"/>
<dbReference type="InterPro" id="IPR050140">
    <property type="entry name" value="SRY-related_HMG-box_TF-like"/>
</dbReference>
<dbReference type="CDD" id="cd01389">
    <property type="entry name" value="HMG-box_ROX1-like"/>
    <property type="match status" value="1"/>
</dbReference>
<dbReference type="GO" id="GO:0005634">
    <property type="term" value="C:nucleus"/>
    <property type="evidence" value="ECO:0007669"/>
    <property type="project" value="UniProtKB-UniRule"/>
</dbReference>
<evidence type="ECO:0000256" key="3">
    <source>
        <dbReference type="PROSITE-ProRule" id="PRU00267"/>
    </source>
</evidence>
<keyword evidence="1 3" id="KW-0238">DNA-binding</keyword>
<keyword evidence="7" id="KW-1185">Reference proteome</keyword>
<dbReference type="GO" id="GO:0030154">
    <property type="term" value="P:cell differentiation"/>
    <property type="evidence" value="ECO:0007669"/>
    <property type="project" value="TreeGrafter"/>
</dbReference>
<dbReference type="Pfam" id="PF00505">
    <property type="entry name" value="HMG_box"/>
    <property type="match status" value="1"/>
</dbReference>
<dbReference type="GO" id="GO:0001228">
    <property type="term" value="F:DNA-binding transcription activator activity, RNA polymerase II-specific"/>
    <property type="evidence" value="ECO:0007669"/>
    <property type="project" value="TreeGrafter"/>
</dbReference>
<dbReference type="SMART" id="SM00398">
    <property type="entry name" value="HMG"/>
    <property type="match status" value="1"/>
</dbReference>
<evidence type="ECO:0000256" key="2">
    <source>
        <dbReference type="ARBA" id="ARBA00023163"/>
    </source>
</evidence>
<accession>A0A0D7A9Y5</accession>
<feature type="region of interest" description="Disordered" evidence="4">
    <location>
        <begin position="285"/>
        <end position="305"/>
    </location>
</feature>
<dbReference type="AlphaFoldDB" id="A0A0D7A9Y5"/>
<evidence type="ECO:0000256" key="4">
    <source>
        <dbReference type="SAM" id="MobiDB-lite"/>
    </source>
</evidence>
<organism evidence="6 7">
    <name type="scientific">Fistulina hepatica ATCC 64428</name>
    <dbReference type="NCBI Taxonomy" id="1128425"/>
    <lineage>
        <taxon>Eukaryota</taxon>
        <taxon>Fungi</taxon>
        <taxon>Dikarya</taxon>
        <taxon>Basidiomycota</taxon>
        <taxon>Agaricomycotina</taxon>
        <taxon>Agaricomycetes</taxon>
        <taxon>Agaricomycetidae</taxon>
        <taxon>Agaricales</taxon>
        <taxon>Fistulinaceae</taxon>
        <taxon>Fistulina</taxon>
    </lineage>
</organism>
<evidence type="ECO:0000256" key="1">
    <source>
        <dbReference type="ARBA" id="ARBA00023125"/>
    </source>
</evidence>
<feature type="DNA-binding region" description="HMG box" evidence="3">
    <location>
        <begin position="48"/>
        <end position="114"/>
    </location>
</feature>
<dbReference type="PROSITE" id="PS50118">
    <property type="entry name" value="HMG_BOX_2"/>
    <property type="match status" value="1"/>
</dbReference>
<dbReference type="Gene3D" id="1.10.30.10">
    <property type="entry name" value="High mobility group box domain"/>
    <property type="match status" value="1"/>
</dbReference>
<dbReference type="SUPFAM" id="SSF47095">
    <property type="entry name" value="HMG-box"/>
    <property type="match status" value="1"/>
</dbReference>
<feature type="region of interest" description="Disordered" evidence="4">
    <location>
        <begin position="109"/>
        <end position="164"/>
    </location>
</feature>
<dbReference type="InterPro" id="IPR036910">
    <property type="entry name" value="HMG_box_dom_sf"/>
</dbReference>
<evidence type="ECO:0000313" key="6">
    <source>
        <dbReference type="EMBL" id="KIY47490.1"/>
    </source>
</evidence>
<protein>
    <recommendedName>
        <fullName evidence="5">HMG box domain-containing protein</fullName>
    </recommendedName>
</protein>
<evidence type="ECO:0000259" key="5">
    <source>
        <dbReference type="PROSITE" id="PS50118"/>
    </source>
</evidence>
<reference evidence="6 7" key="1">
    <citation type="journal article" date="2015" name="Fungal Genet. Biol.">
        <title>Evolution of novel wood decay mechanisms in Agaricales revealed by the genome sequences of Fistulina hepatica and Cylindrobasidium torrendii.</title>
        <authorList>
            <person name="Floudas D."/>
            <person name="Held B.W."/>
            <person name="Riley R."/>
            <person name="Nagy L.G."/>
            <person name="Koehler G."/>
            <person name="Ransdell A.S."/>
            <person name="Younus H."/>
            <person name="Chow J."/>
            <person name="Chiniquy J."/>
            <person name="Lipzen A."/>
            <person name="Tritt A."/>
            <person name="Sun H."/>
            <person name="Haridas S."/>
            <person name="LaButti K."/>
            <person name="Ohm R.A."/>
            <person name="Kues U."/>
            <person name="Blanchette R.A."/>
            <person name="Grigoriev I.V."/>
            <person name="Minto R.E."/>
            <person name="Hibbett D.S."/>
        </authorList>
    </citation>
    <scope>NUCLEOTIDE SEQUENCE [LARGE SCALE GENOMIC DNA]</scope>
    <source>
        <strain evidence="6 7">ATCC 64428</strain>
    </source>
</reference>
<keyword evidence="2" id="KW-0804">Transcription</keyword>
<feature type="domain" description="HMG box" evidence="5">
    <location>
        <begin position="48"/>
        <end position="114"/>
    </location>
</feature>
<dbReference type="PANTHER" id="PTHR10270:SF161">
    <property type="entry name" value="SEX-DETERMINING REGION Y PROTEIN"/>
    <property type="match status" value="1"/>
</dbReference>
<proteinExistence type="predicted"/>
<dbReference type="EMBL" id="KN881933">
    <property type="protein sequence ID" value="KIY47490.1"/>
    <property type="molecule type" value="Genomic_DNA"/>
</dbReference>
<dbReference type="Proteomes" id="UP000054144">
    <property type="component" value="Unassembled WGS sequence"/>
</dbReference>
<gene>
    <name evidence="6" type="ORF">FISHEDRAFT_59609</name>
</gene>
<evidence type="ECO:0000313" key="7">
    <source>
        <dbReference type="Proteomes" id="UP000054144"/>
    </source>
</evidence>
<sequence length="337" mass="37232">MLPSTFTRARNGLALKYDYSDTDSDDCLSNLIADSLPPLPPPSATTKIPRPWNQFMVFRSYYCRRHRDEGTEQTAISVKAAQVWKGMSPDDRAPYKQIADRRRKEHKLLYPDYKFSPGTKRTADGKAKKSKSHRREHSPYNPPPTRRRFVSRSPSLVPDSLSPAGSAELSPASTYSLSSPCLAPSLVLPADQFLAASANSPGDHFANDFIAPLDITYDSLDPNGPILVVNDPEYDNIVPNALQLGKYDHRFGCCDDFSWDTSSPFLWAPDALLEEYEVAASAAPIPPTRCENGPRNNSAEKALDPKSADDWDDVLFSSLLRRASDTGGLGFGTALLF</sequence>